<gene>
    <name evidence="1" type="ORF">BaRGS_00015180</name>
</gene>
<dbReference type="Proteomes" id="UP001519460">
    <property type="component" value="Unassembled WGS sequence"/>
</dbReference>
<evidence type="ECO:0000313" key="2">
    <source>
        <dbReference type="Proteomes" id="UP001519460"/>
    </source>
</evidence>
<keyword evidence="2" id="KW-1185">Reference proteome</keyword>
<evidence type="ECO:0000313" key="1">
    <source>
        <dbReference type="EMBL" id="KAK7493668.1"/>
    </source>
</evidence>
<comment type="caution">
    <text evidence="1">The sequence shown here is derived from an EMBL/GenBank/DDBJ whole genome shotgun (WGS) entry which is preliminary data.</text>
</comment>
<accession>A0ABD0L370</accession>
<reference evidence="1 2" key="1">
    <citation type="journal article" date="2023" name="Sci. Data">
        <title>Genome assembly of the Korean intertidal mud-creeper Batillaria attramentaria.</title>
        <authorList>
            <person name="Patra A.K."/>
            <person name="Ho P.T."/>
            <person name="Jun S."/>
            <person name="Lee S.J."/>
            <person name="Kim Y."/>
            <person name="Won Y.J."/>
        </authorList>
    </citation>
    <scope>NUCLEOTIDE SEQUENCE [LARGE SCALE GENOMIC DNA]</scope>
    <source>
        <strain evidence="1">Wonlab-2016</strain>
    </source>
</reference>
<proteinExistence type="predicted"/>
<sequence>MTKSTPTFLTRSCSRVIEVNLTTADAVNTHAILQSRAKHIGTVETVQTLSKAHCSPSQQNLRGQESGSRGCLRTQSLSMNVVWRNMDREKQMHQNRRTLVRDTGIQACQSKQSVGLQPVWDQVISDACAL</sequence>
<name>A0ABD0L370_9CAEN</name>
<organism evidence="1 2">
    <name type="scientific">Batillaria attramentaria</name>
    <dbReference type="NCBI Taxonomy" id="370345"/>
    <lineage>
        <taxon>Eukaryota</taxon>
        <taxon>Metazoa</taxon>
        <taxon>Spiralia</taxon>
        <taxon>Lophotrochozoa</taxon>
        <taxon>Mollusca</taxon>
        <taxon>Gastropoda</taxon>
        <taxon>Caenogastropoda</taxon>
        <taxon>Sorbeoconcha</taxon>
        <taxon>Cerithioidea</taxon>
        <taxon>Batillariidae</taxon>
        <taxon>Batillaria</taxon>
    </lineage>
</organism>
<dbReference type="AlphaFoldDB" id="A0ABD0L370"/>
<protein>
    <submittedName>
        <fullName evidence="1">Uncharacterized protein</fullName>
    </submittedName>
</protein>
<dbReference type="EMBL" id="JACVVK020000091">
    <property type="protein sequence ID" value="KAK7493668.1"/>
    <property type="molecule type" value="Genomic_DNA"/>
</dbReference>